<keyword evidence="3" id="KW-0343">GTPase activation</keyword>
<evidence type="ECO:0000313" key="11">
    <source>
        <dbReference type="EMBL" id="RXN30643.1"/>
    </source>
</evidence>
<reference evidence="11 12" key="1">
    <citation type="submission" date="2018-03" db="EMBL/GenBank/DDBJ databases">
        <title>Draft genome sequence of Rohu Carp (Labeo rohita).</title>
        <authorList>
            <person name="Das P."/>
            <person name="Kushwaha B."/>
            <person name="Joshi C.G."/>
            <person name="Kumar D."/>
            <person name="Nagpure N.S."/>
            <person name="Sahoo L."/>
            <person name="Das S.P."/>
            <person name="Bit A."/>
            <person name="Patnaik S."/>
            <person name="Meher P.K."/>
            <person name="Jayasankar P."/>
            <person name="Koringa P.G."/>
            <person name="Patel N.V."/>
            <person name="Hinsu A.T."/>
            <person name="Kumar R."/>
            <person name="Pandey M."/>
            <person name="Agarwal S."/>
            <person name="Srivastava S."/>
            <person name="Singh M."/>
            <person name="Iquebal M.A."/>
            <person name="Jaiswal S."/>
            <person name="Angadi U.B."/>
            <person name="Kumar N."/>
            <person name="Raza M."/>
            <person name="Shah T.M."/>
            <person name="Rai A."/>
            <person name="Jena J.K."/>
        </authorList>
    </citation>
    <scope>NUCLEOTIDE SEQUENCE [LARGE SCALE GENOMIC DNA]</scope>
    <source>
        <strain evidence="11">DASCIFA01</strain>
        <tissue evidence="11">Testis</tissue>
    </source>
</reference>
<feature type="compositionally biased region" description="Basic and acidic residues" evidence="7">
    <location>
        <begin position="750"/>
        <end position="762"/>
    </location>
</feature>
<evidence type="ECO:0000256" key="2">
    <source>
        <dbReference type="ARBA" id="ARBA00006919"/>
    </source>
</evidence>
<feature type="compositionally biased region" description="Polar residues" evidence="7">
    <location>
        <begin position="587"/>
        <end position="602"/>
    </location>
</feature>
<dbReference type="SMART" id="SM00167">
    <property type="entry name" value="VPS9"/>
    <property type="match status" value="1"/>
</dbReference>
<keyword evidence="5 6" id="KW-0727">SH2 domain</keyword>
<feature type="region of interest" description="Disordered" evidence="7">
    <location>
        <begin position="675"/>
        <end position="708"/>
    </location>
</feature>
<protein>
    <submittedName>
        <fullName evidence="11">Ras and Rab interactor 2-like isoform X1</fullName>
    </submittedName>
</protein>
<dbReference type="Pfam" id="PF23268">
    <property type="entry name" value="RIN1"/>
    <property type="match status" value="1"/>
</dbReference>
<evidence type="ECO:0000313" key="12">
    <source>
        <dbReference type="Proteomes" id="UP000290572"/>
    </source>
</evidence>
<dbReference type="InterPro" id="IPR037191">
    <property type="entry name" value="VPS9_dom_sf"/>
</dbReference>
<dbReference type="PROSITE" id="PS50001">
    <property type="entry name" value="SH2"/>
    <property type="match status" value="1"/>
</dbReference>
<feature type="region of interest" description="Disordered" evidence="7">
    <location>
        <begin position="738"/>
        <end position="830"/>
    </location>
</feature>
<sequence>MDPSSVSRVNWAINRRAEGLVSKHMADMAQRRSAVSEEDIHPLPGDLSRSAEDIPGRAEVNFSADSQSYNPAGVAGKLMREDASSSSETAAHRQIISLLIEIKEEQQRQWEVLKDLQARIHGQVCEEEDEPLDIDLPLRTMEQLDETEQHLEDTEAQKRMVSHLSRMGGATVDDAVRRLMHAVLSFSVGSELNWVGRGQKRSFRNTRLQGVLFRKQSLQSCLSADASSGALKRTPVGKEATHHQFADVVKKWLRFAPFRQRGSGRRPHWKPVEFICPKYDSSVEDQDQLNHNQLDSGEIQRPSLTQKSCVHPTMSTEMMMQSCLMDRSSSFFKLIDTFSTEISELKQEMVLPAKEPETEILQGLEGEVSGLFLQSSACAGAPGVRDSGYDSLRRRMSILDRLMQTHSVWLLLSLSDEEARRILQPLPAGSFVVRRCYKLQKKVISLRMDNDELIVRDFPVKESQYTFSLEGSGISFADLFRLVAFCCISRDVLPFTLKLPEAIAAAKTPKDLEEVAQLGRGFWDSELCNKRKSVPGETEVSQQRLKQWLSPRLPAIPFTRTPSELECSQSNGALCFINPLFLQTHQTNPSATKQESSPGNTDRQNREDSVVCRAKSTQNKSHASVSRSKSERSPPPRPPPPRFGSAVLRKKKTMPEKVCWIKTPQEKSSLLGRLGSSFSSLSPSSSPPKKFSKPILVPSSRNKNSSNLLDADGLRCHMALDDQTIEEAVSWSLAKLSSRNSTALENGSPADEHCTTGRERLSDISISTSSSDSLDFTHSFPLPIEASPSRTDRPTGDSSLEEEEEEEDDGINLESDQEVPPPFKSKKQNGTATFVLPRALRGQLRKMSGVLNSLMTPEKRAIRKIVEQSRDKGTYFGCLVQDYVSFLQENRGCHTSGLDLLQTLRQFMTQMKSYLLQSSELDPPIESLIPEDQIDQVMEKAMHKCVLKPLKPVIEAALRDFQVSSGTWQQLKENLILAKAKQPQEMGVDGALPPDPVAIEKIRHKFHNMCKMYSPEKKVSLLLSVCKLIYNIMESNSGRMYGADDFLPMLTYVMAQCDMPQLDAEIEYMMELLDPSLLHGEGGYYLTSAYGAMSLIKNFQEDQAARVLSSETRNTLHQWHRRRTTQRTTPSVDDFQNYLRVALQDATSGCTAKTLKVHPYATTEEVCQICADKFKISDPENYALFLLTDETTQQLAPDTHPQRIKAELHSRPQPQLFYFVYRQIQTLTVPSDQLNDNTSPN</sequence>
<name>A0A498NCV7_LABRO</name>
<dbReference type="Pfam" id="PF00788">
    <property type="entry name" value="RA"/>
    <property type="match status" value="1"/>
</dbReference>
<evidence type="ECO:0000259" key="9">
    <source>
        <dbReference type="PROSITE" id="PS50200"/>
    </source>
</evidence>
<feature type="compositionally biased region" description="Low complexity" evidence="7">
    <location>
        <begin position="675"/>
        <end position="689"/>
    </location>
</feature>
<evidence type="ECO:0000256" key="5">
    <source>
        <dbReference type="ARBA" id="ARBA00022999"/>
    </source>
</evidence>
<dbReference type="STRING" id="84645.A0A498NCV7"/>
<dbReference type="Gene3D" id="3.30.505.10">
    <property type="entry name" value="SH2 domain"/>
    <property type="match status" value="1"/>
</dbReference>
<evidence type="ECO:0000256" key="4">
    <source>
        <dbReference type="ARBA" id="ARBA00022490"/>
    </source>
</evidence>
<feature type="domain" description="Ras-associating" evidence="9">
    <location>
        <begin position="1135"/>
        <end position="1226"/>
    </location>
</feature>
<dbReference type="SUPFAM" id="SSF109993">
    <property type="entry name" value="VPS9 domain"/>
    <property type="match status" value="1"/>
</dbReference>
<dbReference type="GO" id="GO:0030139">
    <property type="term" value="C:endocytic vesicle"/>
    <property type="evidence" value="ECO:0007669"/>
    <property type="project" value="TreeGrafter"/>
</dbReference>
<dbReference type="InterPro" id="IPR000159">
    <property type="entry name" value="RA_dom"/>
</dbReference>
<dbReference type="Pfam" id="PF02204">
    <property type="entry name" value="VPS9"/>
    <property type="match status" value="1"/>
</dbReference>
<dbReference type="GO" id="GO:0005096">
    <property type="term" value="F:GTPase activator activity"/>
    <property type="evidence" value="ECO:0007669"/>
    <property type="project" value="UniProtKB-KW"/>
</dbReference>
<dbReference type="Proteomes" id="UP000290572">
    <property type="component" value="Unassembled WGS sequence"/>
</dbReference>
<dbReference type="InterPro" id="IPR000980">
    <property type="entry name" value="SH2"/>
</dbReference>
<dbReference type="SUPFAM" id="SSF55550">
    <property type="entry name" value="SH2 domain"/>
    <property type="match status" value="1"/>
</dbReference>
<feature type="compositionally biased region" description="Polar residues" evidence="7">
    <location>
        <begin position="615"/>
        <end position="625"/>
    </location>
</feature>
<dbReference type="GO" id="GO:0005085">
    <property type="term" value="F:guanyl-nucleotide exchange factor activity"/>
    <property type="evidence" value="ECO:0007669"/>
    <property type="project" value="InterPro"/>
</dbReference>
<evidence type="ECO:0000256" key="3">
    <source>
        <dbReference type="ARBA" id="ARBA00022468"/>
    </source>
</evidence>
<feature type="compositionally biased region" description="Low complexity" evidence="7">
    <location>
        <begin position="763"/>
        <end position="780"/>
    </location>
</feature>
<feature type="compositionally biased region" description="Acidic residues" evidence="7">
    <location>
        <begin position="799"/>
        <end position="817"/>
    </location>
</feature>
<gene>
    <name evidence="11" type="ORF">ROHU_017549</name>
</gene>
<feature type="region of interest" description="Disordered" evidence="7">
    <location>
        <begin position="587"/>
        <end position="649"/>
    </location>
</feature>
<dbReference type="InterPro" id="IPR029071">
    <property type="entry name" value="Ubiquitin-like_domsf"/>
</dbReference>
<comment type="subcellular location">
    <subcellularLocation>
        <location evidence="1">Cytoplasm</location>
    </subcellularLocation>
</comment>
<dbReference type="InterPro" id="IPR003123">
    <property type="entry name" value="VPS9"/>
</dbReference>
<dbReference type="EMBL" id="QBIY01011554">
    <property type="protein sequence ID" value="RXN30643.1"/>
    <property type="molecule type" value="Genomic_DNA"/>
</dbReference>
<feature type="domain" description="SH2" evidence="8">
    <location>
        <begin position="409"/>
        <end position="501"/>
    </location>
</feature>
<dbReference type="InterPro" id="IPR045046">
    <property type="entry name" value="Vps9-like"/>
</dbReference>
<evidence type="ECO:0000259" key="10">
    <source>
        <dbReference type="PROSITE" id="PS51205"/>
    </source>
</evidence>
<dbReference type="GO" id="GO:0031267">
    <property type="term" value="F:small GTPase binding"/>
    <property type="evidence" value="ECO:0007669"/>
    <property type="project" value="TreeGrafter"/>
</dbReference>
<comment type="caution">
    <text evidence="11">The sequence shown here is derived from an EMBL/GenBank/DDBJ whole genome shotgun (WGS) entry which is preliminary data.</text>
</comment>
<dbReference type="GO" id="GO:0007165">
    <property type="term" value="P:signal transduction"/>
    <property type="evidence" value="ECO:0007669"/>
    <property type="project" value="InterPro"/>
</dbReference>
<evidence type="ECO:0000256" key="6">
    <source>
        <dbReference type="PROSITE-ProRule" id="PRU00191"/>
    </source>
</evidence>
<dbReference type="FunFam" id="1.20.1050.80:FF:000002">
    <property type="entry name" value="Ras and Rab interactor 2"/>
    <property type="match status" value="1"/>
</dbReference>
<proteinExistence type="inferred from homology"/>
<feature type="compositionally biased region" description="Polar residues" evidence="7">
    <location>
        <begin position="699"/>
        <end position="708"/>
    </location>
</feature>
<evidence type="ECO:0000259" key="8">
    <source>
        <dbReference type="PROSITE" id="PS50001"/>
    </source>
</evidence>
<dbReference type="PANTHER" id="PTHR23101">
    <property type="entry name" value="RAB GDP/GTP EXCHANGE FACTOR"/>
    <property type="match status" value="1"/>
</dbReference>
<dbReference type="PANTHER" id="PTHR23101:SF51">
    <property type="entry name" value="RAS AND RAB INTERACTOR 2"/>
    <property type="match status" value="1"/>
</dbReference>
<dbReference type="SMART" id="SM00314">
    <property type="entry name" value="RA"/>
    <property type="match status" value="1"/>
</dbReference>
<dbReference type="PROSITE" id="PS50200">
    <property type="entry name" value="RA"/>
    <property type="match status" value="1"/>
</dbReference>
<comment type="similarity">
    <text evidence="2">Belongs to the RIN (Ras interaction/interference) family.</text>
</comment>
<dbReference type="GO" id="GO:0005829">
    <property type="term" value="C:cytosol"/>
    <property type="evidence" value="ECO:0007669"/>
    <property type="project" value="TreeGrafter"/>
</dbReference>
<evidence type="ECO:0000256" key="7">
    <source>
        <dbReference type="SAM" id="MobiDB-lite"/>
    </source>
</evidence>
<feature type="domain" description="VPS9" evidence="10">
    <location>
        <begin position="965"/>
        <end position="1105"/>
    </location>
</feature>
<dbReference type="Gene3D" id="1.20.1050.80">
    <property type="entry name" value="VPS9 domain"/>
    <property type="match status" value="1"/>
</dbReference>
<dbReference type="InterPro" id="IPR036860">
    <property type="entry name" value="SH2_dom_sf"/>
</dbReference>
<dbReference type="AlphaFoldDB" id="A0A498NCV7"/>
<keyword evidence="4" id="KW-0963">Cytoplasm</keyword>
<accession>A0A498NCV7</accession>
<dbReference type="GO" id="GO:0016192">
    <property type="term" value="P:vesicle-mediated transport"/>
    <property type="evidence" value="ECO:0007669"/>
    <property type="project" value="InterPro"/>
</dbReference>
<keyword evidence="12" id="KW-1185">Reference proteome</keyword>
<organism evidence="11 12">
    <name type="scientific">Labeo rohita</name>
    <name type="common">Indian major carp</name>
    <name type="synonym">Cyprinus rohita</name>
    <dbReference type="NCBI Taxonomy" id="84645"/>
    <lineage>
        <taxon>Eukaryota</taxon>
        <taxon>Metazoa</taxon>
        <taxon>Chordata</taxon>
        <taxon>Craniata</taxon>
        <taxon>Vertebrata</taxon>
        <taxon>Euteleostomi</taxon>
        <taxon>Actinopterygii</taxon>
        <taxon>Neopterygii</taxon>
        <taxon>Teleostei</taxon>
        <taxon>Ostariophysi</taxon>
        <taxon>Cypriniformes</taxon>
        <taxon>Cyprinidae</taxon>
        <taxon>Labeoninae</taxon>
        <taxon>Labeonini</taxon>
        <taxon>Labeo</taxon>
    </lineage>
</organism>
<dbReference type="PROSITE" id="PS51205">
    <property type="entry name" value="VPS9"/>
    <property type="match status" value="1"/>
</dbReference>
<evidence type="ECO:0000256" key="1">
    <source>
        <dbReference type="ARBA" id="ARBA00004496"/>
    </source>
</evidence>
<dbReference type="SUPFAM" id="SSF54236">
    <property type="entry name" value="Ubiquitin-like"/>
    <property type="match status" value="1"/>
</dbReference>